<feature type="region of interest" description="Disordered" evidence="4">
    <location>
        <begin position="146"/>
        <end position="207"/>
    </location>
</feature>
<evidence type="ECO:0000256" key="4">
    <source>
        <dbReference type="SAM" id="MobiDB-lite"/>
    </source>
</evidence>
<feature type="domain" description="BAH" evidence="5">
    <location>
        <begin position="7"/>
        <end position="121"/>
    </location>
</feature>
<dbReference type="InterPro" id="IPR017923">
    <property type="entry name" value="TFIIS_N"/>
</dbReference>
<feature type="compositionally biased region" description="Polar residues" evidence="4">
    <location>
        <begin position="592"/>
        <end position="601"/>
    </location>
</feature>
<dbReference type="SUPFAM" id="SSF47676">
    <property type="entry name" value="Conserved domain common to transcription factors TFIIS, elongin A, CRSP70"/>
    <property type="match status" value="1"/>
</dbReference>
<keyword evidence="2 3" id="KW-0539">Nucleus</keyword>
<feature type="compositionally biased region" description="Polar residues" evidence="4">
    <location>
        <begin position="370"/>
        <end position="382"/>
    </location>
</feature>
<evidence type="ECO:0008006" key="9">
    <source>
        <dbReference type="Google" id="ProtNLM"/>
    </source>
</evidence>
<feature type="compositionally biased region" description="Polar residues" evidence="4">
    <location>
        <begin position="389"/>
        <end position="399"/>
    </location>
</feature>
<dbReference type="GO" id="GO:0005634">
    <property type="term" value="C:nucleus"/>
    <property type="evidence" value="ECO:0007669"/>
    <property type="project" value="UniProtKB-SubCell"/>
</dbReference>
<feature type="region of interest" description="Disordered" evidence="4">
    <location>
        <begin position="411"/>
        <end position="548"/>
    </location>
</feature>
<dbReference type="Pfam" id="PF01426">
    <property type="entry name" value="BAH"/>
    <property type="match status" value="1"/>
</dbReference>
<dbReference type="AlphaFoldDB" id="A0A438KAR5"/>
<feature type="compositionally biased region" description="Basic and acidic residues" evidence="4">
    <location>
        <begin position="604"/>
        <end position="619"/>
    </location>
</feature>
<dbReference type="Gene3D" id="2.30.30.490">
    <property type="match status" value="1"/>
</dbReference>
<dbReference type="InterPro" id="IPR035441">
    <property type="entry name" value="TFIIS/LEDGF_dom_sf"/>
</dbReference>
<evidence type="ECO:0000259" key="5">
    <source>
        <dbReference type="PROSITE" id="PS51038"/>
    </source>
</evidence>
<dbReference type="Proteomes" id="UP000288805">
    <property type="component" value="Unassembled WGS sequence"/>
</dbReference>
<dbReference type="EMBL" id="QGNW01000011">
    <property type="protein sequence ID" value="RVX18290.1"/>
    <property type="molecule type" value="Genomic_DNA"/>
</dbReference>
<evidence type="ECO:0000313" key="7">
    <source>
        <dbReference type="EMBL" id="RVX18290.1"/>
    </source>
</evidence>
<dbReference type="InterPro" id="IPR043151">
    <property type="entry name" value="BAH_sf"/>
</dbReference>
<feature type="compositionally biased region" description="Low complexity" evidence="4">
    <location>
        <begin position="460"/>
        <end position="474"/>
    </location>
</feature>
<organism evidence="7 8">
    <name type="scientific">Vitis vinifera</name>
    <name type="common">Grape</name>
    <dbReference type="NCBI Taxonomy" id="29760"/>
    <lineage>
        <taxon>Eukaryota</taxon>
        <taxon>Viridiplantae</taxon>
        <taxon>Streptophyta</taxon>
        <taxon>Embryophyta</taxon>
        <taxon>Tracheophyta</taxon>
        <taxon>Spermatophyta</taxon>
        <taxon>Magnoliopsida</taxon>
        <taxon>eudicotyledons</taxon>
        <taxon>Gunneridae</taxon>
        <taxon>Pentapetalae</taxon>
        <taxon>rosids</taxon>
        <taxon>Vitales</taxon>
        <taxon>Vitaceae</taxon>
        <taxon>Viteae</taxon>
        <taxon>Vitis</taxon>
    </lineage>
</organism>
<dbReference type="Gene3D" id="1.20.930.10">
    <property type="entry name" value="Conserved domain common to transcription factors TFIIS, elongin A, CRSP70"/>
    <property type="match status" value="1"/>
</dbReference>
<feature type="compositionally biased region" description="Polar residues" evidence="4">
    <location>
        <begin position="622"/>
        <end position="636"/>
    </location>
</feature>
<feature type="region of interest" description="Disordered" evidence="4">
    <location>
        <begin position="568"/>
        <end position="722"/>
    </location>
</feature>
<proteinExistence type="predicted"/>
<dbReference type="SMART" id="SM00439">
    <property type="entry name" value="BAH"/>
    <property type="match status" value="1"/>
</dbReference>
<comment type="caution">
    <text evidence="7">The sequence shown here is derived from an EMBL/GenBank/DDBJ whole genome shotgun (WGS) entry which is preliminary data.</text>
</comment>
<dbReference type="PROSITE" id="PS51038">
    <property type="entry name" value="BAH"/>
    <property type="match status" value="1"/>
</dbReference>
<evidence type="ECO:0000256" key="2">
    <source>
        <dbReference type="ARBA" id="ARBA00023242"/>
    </source>
</evidence>
<accession>A0A438KAR5</accession>
<dbReference type="SMART" id="SM00509">
    <property type="entry name" value="TFS2N"/>
    <property type="match status" value="1"/>
</dbReference>
<dbReference type="Pfam" id="PF08711">
    <property type="entry name" value="Med26"/>
    <property type="match status" value="1"/>
</dbReference>
<dbReference type="PROSITE" id="PS51319">
    <property type="entry name" value="TFIIS_N"/>
    <property type="match status" value="1"/>
</dbReference>
<feature type="compositionally biased region" description="Polar residues" evidence="4">
    <location>
        <begin position="776"/>
        <end position="785"/>
    </location>
</feature>
<feature type="domain" description="TFIIS N-terminal" evidence="6">
    <location>
        <begin position="260"/>
        <end position="346"/>
    </location>
</feature>
<evidence type="ECO:0000256" key="3">
    <source>
        <dbReference type="PROSITE-ProRule" id="PRU00649"/>
    </source>
</evidence>
<sequence length="1095" mass="117486">MLMVDGRNISVGDCALFKLSQDSPPFIGIIRWLTSSKNNIRLGVNWLYRPSEVKLGKGILLEAAPNEVFYTFHKDEIPAASLLHPCKVAFLPKGDELPSGISSFVCRRVFDVANKCLWWLTDQDYINERQEEVDKLLYKTRIEMHATVQPGGRSPKPMSGPTSTSQIKPGSDSSTQNCATSLPSQVKGKKRERGDQGSEPIKQRGGLVDSEGVERLVQLMQPERAEKKIDLIGRSILAGVIAATEKYDCLGRFVQLRGLPVLDEWLQEAHKGKIGDGSSPKDSDKSVEEFLLVLLRALDKLPVNLQALQMCNIGKSVNHLRSHKNLEIQKKARSLVDTWKKRVEAEMNINDAKSGSSQAVAWSSRPRLSEVSQGGNRHSGGSSEIAMKSSVTQLSSSKTAPVKLVQGEIAKSGSASQGFTKSATSPASVSTSLKDGQTRVAGAGNASDPPLTTVRDEKSSSSSQSHNNSQSCSSDHAKTVGFSGKEDARSSTAMSMSVSKTSGGASRHRKSVNGYPGPAVSGVQRETGSSRSSSFQRNPASEKVSQSGLTCDKAFDVPTVEGNSHKLIVKIPNRGRSPAQSASGGSFEDPSMVNSQASSPVLSGKHDQSDRNLKEKSDVYRANNTSDVNTESWQSNDFKDAMTGSDEGDGSPATLPDEERSRTGDDTRKIKTASSSSGIEPKSGKLILLQANDAKSKPTGDDILREQSQSNYGPTGDTEKQGFWAKDGLHHLPKHALTNRENNEHINSTSIDLVRTSELCSEINRKSDETVVGASVTASPVSTTEKGSDDEQGKQLHEKKAAVDGVNVDGIPDTKPKVSSSSLAEDKVNDVLPCVELKEEQSSYASLEPDGEKNNVNEGLNTEQKPPASMIPSDFVKGTEKEVPLPSGSGKDLVPENVDQMKAEKADEICVSNHANQMEEQRIEPKNHASTAAEDRVVAGLYSVATDHKRELMEENLGNKEVLENCSSGQAPYKQSATFPVLEVEQLVRPRGSKLPGDEADETEECASTTADASSFSATGGSDVDGKLEFDLNEGFNADDGKFGEPVNVGTPGCSAAVHLISPLPFPVSSMSSGLPASITVTAAAKGLLFLLMIY</sequence>
<protein>
    <recommendedName>
        <fullName evidence="9">BAH domain-containing protein</fullName>
    </recommendedName>
</protein>
<evidence type="ECO:0000259" key="6">
    <source>
        <dbReference type="PROSITE" id="PS51319"/>
    </source>
</evidence>
<dbReference type="InterPro" id="IPR003617">
    <property type="entry name" value="TFIIS/CRSP70_N_sub"/>
</dbReference>
<name>A0A438KAR5_VITVI</name>
<feature type="compositionally biased region" description="Polar residues" evidence="4">
    <location>
        <begin position="160"/>
        <end position="184"/>
    </location>
</feature>
<evidence type="ECO:0000313" key="8">
    <source>
        <dbReference type="Proteomes" id="UP000288805"/>
    </source>
</evidence>
<dbReference type="GO" id="GO:0003682">
    <property type="term" value="F:chromatin binding"/>
    <property type="evidence" value="ECO:0007669"/>
    <property type="project" value="InterPro"/>
</dbReference>
<gene>
    <name evidence="7" type="ORF">CK203_006690</name>
</gene>
<feature type="compositionally biased region" description="Basic and acidic residues" evidence="4">
    <location>
        <begin position="786"/>
        <end position="797"/>
    </location>
</feature>
<feature type="compositionally biased region" description="Polar residues" evidence="4">
    <location>
        <begin position="524"/>
        <end position="548"/>
    </location>
</feature>
<feature type="region of interest" description="Disordered" evidence="4">
    <location>
        <begin position="354"/>
        <end position="399"/>
    </location>
</feature>
<feature type="compositionally biased region" description="Polar residues" evidence="4">
    <location>
        <begin position="490"/>
        <end position="504"/>
    </location>
</feature>
<dbReference type="PANTHER" id="PTHR46548">
    <property type="entry name" value="BAH AND TFIIS DOMAIN-CONTAINING PROTEIN-RELATED"/>
    <property type="match status" value="1"/>
</dbReference>
<feature type="region of interest" description="Disordered" evidence="4">
    <location>
        <begin position="771"/>
        <end position="797"/>
    </location>
</feature>
<feature type="compositionally biased region" description="Basic and acidic residues" evidence="4">
    <location>
        <begin position="694"/>
        <end position="705"/>
    </location>
</feature>
<dbReference type="CDD" id="cd00183">
    <property type="entry name" value="TFIIS_I"/>
    <property type="match status" value="1"/>
</dbReference>
<dbReference type="PANTHER" id="PTHR46548:SF1">
    <property type="entry name" value="BAH AND TFIIS DOMAIN-CONTAINING PROTEIN-RELATED"/>
    <property type="match status" value="1"/>
</dbReference>
<reference evidence="7 8" key="1">
    <citation type="journal article" date="2018" name="PLoS Genet.">
        <title>Population sequencing reveals clonal diversity and ancestral inbreeding in the grapevine cultivar Chardonnay.</title>
        <authorList>
            <person name="Roach M.J."/>
            <person name="Johnson D.L."/>
            <person name="Bohlmann J."/>
            <person name="van Vuuren H.J."/>
            <person name="Jones S.J."/>
            <person name="Pretorius I.S."/>
            <person name="Schmidt S.A."/>
            <person name="Borneman A.R."/>
        </authorList>
    </citation>
    <scope>NUCLEOTIDE SEQUENCE [LARGE SCALE GENOMIC DNA]</scope>
    <source>
        <strain evidence="8">cv. Chardonnay</strain>
        <tissue evidence="7">Leaf</tissue>
    </source>
</reference>
<dbReference type="InterPro" id="IPR001025">
    <property type="entry name" value="BAH_dom"/>
</dbReference>
<feature type="region of interest" description="Disordered" evidence="4">
    <location>
        <begin position="840"/>
        <end position="872"/>
    </location>
</feature>
<feature type="compositionally biased region" description="Polar residues" evidence="4">
    <location>
        <begin position="413"/>
        <end position="435"/>
    </location>
</feature>
<evidence type="ECO:0000256" key="1">
    <source>
        <dbReference type="ARBA" id="ARBA00004123"/>
    </source>
</evidence>
<comment type="subcellular location">
    <subcellularLocation>
        <location evidence="1 3">Nucleus</location>
    </subcellularLocation>
</comment>
<feature type="compositionally biased region" description="Basic and acidic residues" evidence="4">
    <location>
        <begin position="657"/>
        <end position="669"/>
    </location>
</feature>